<feature type="region of interest" description="Disordered" evidence="1">
    <location>
        <begin position="344"/>
        <end position="471"/>
    </location>
</feature>
<feature type="compositionally biased region" description="Low complexity" evidence="1">
    <location>
        <begin position="435"/>
        <end position="453"/>
    </location>
</feature>
<dbReference type="InParanoid" id="F0YJT0"/>
<feature type="compositionally biased region" description="Basic and acidic residues" evidence="1">
    <location>
        <begin position="352"/>
        <end position="361"/>
    </location>
</feature>
<sequence length="581" mass="61482">MEEITILLEDLARDAQTTKRRAAVLARLEALAGDVEALAAGERARRARALVVVILARAAPRLRGCDVVEAVGAGRAGEALVDAHAFLSRDENPVVERWAAALLDATLPGAYAQHIGFDDAAPMAERVRDFSAKVNAVAEGLLREDLLRDFFAAAPPPGDAATASLLGVLANVFAFASKFQAKLRQKLARDGDVARHVALPLLRRCCAGAARGAEPAARRRHWGRLLLSLRLLVVATFKLKAARKAVCDDDPTAAVLAVVDDDAADDDDRLSGVGGCLALLVKLNVNVEGGYGPAWRATAERAARDLADRVGGLRATSRHMFHRHLQLHDGVPVNRGSRAWTIVHGAVKRRDRKGDDDRDGKSGSPPRSSLGSPPPRVGPSTPAASPVDWESQPRSDSRELAGALSKALLRGDAGSPASPLEPPSPAALRDAKRTAWAPREPASPASPAALSGAKRAPTWTPHRVPPLRSGGAPVYPALAPAAKQPPPPDDDLCCALTGALMDEPVRVPDAARAVDKAALLDHVAEFRRWPVTGAAFDGGDVDLLPVDEALARRIAHFKFASLVATHPILAPEPRRATTRAS</sequence>
<proteinExistence type="predicted"/>
<dbReference type="RefSeq" id="XP_009040742.1">
    <property type="nucleotide sequence ID" value="XM_009042494.1"/>
</dbReference>
<accession>F0YJT0</accession>
<evidence type="ECO:0000313" key="3">
    <source>
        <dbReference type="Proteomes" id="UP000002729"/>
    </source>
</evidence>
<dbReference type="AlphaFoldDB" id="F0YJT0"/>
<reference evidence="2 3" key="1">
    <citation type="journal article" date="2011" name="Proc. Natl. Acad. Sci. U.S.A.">
        <title>Niche of harmful alga Aureococcus anophagefferens revealed through ecogenomics.</title>
        <authorList>
            <person name="Gobler C.J."/>
            <person name="Berry D.L."/>
            <person name="Dyhrman S.T."/>
            <person name="Wilhelm S.W."/>
            <person name="Salamov A."/>
            <person name="Lobanov A.V."/>
            <person name="Zhang Y."/>
            <person name="Collier J.L."/>
            <person name="Wurch L.L."/>
            <person name="Kustka A.B."/>
            <person name="Dill B.D."/>
            <person name="Shah M."/>
            <person name="VerBerkmoes N.C."/>
            <person name="Kuo A."/>
            <person name="Terry A."/>
            <person name="Pangilinan J."/>
            <person name="Lindquist E.A."/>
            <person name="Lucas S."/>
            <person name="Paulsen I.T."/>
            <person name="Hattenrath-Lehmann T.K."/>
            <person name="Talmage S.C."/>
            <person name="Walker E.A."/>
            <person name="Koch F."/>
            <person name="Burson A.M."/>
            <person name="Marcoval M.A."/>
            <person name="Tang Y.Z."/>
            <person name="Lecleir G.R."/>
            <person name="Coyne K.J."/>
            <person name="Berg G.M."/>
            <person name="Bertrand E.M."/>
            <person name="Saito M.A."/>
            <person name="Gladyshev V.N."/>
            <person name="Grigoriev I.V."/>
        </authorList>
    </citation>
    <scope>NUCLEOTIDE SEQUENCE [LARGE SCALE GENOMIC DNA]</scope>
    <source>
        <strain evidence="3">CCMP 1984</strain>
    </source>
</reference>
<dbReference type="SUPFAM" id="SSF57850">
    <property type="entry name" value="RING/U-box"/>
    <property type="match status" value="1"/>
</dbReference>
<feature type="compositionally biased region" description="Low complexity" evidence="1">
    <location>
        <begin position="362"/>
        <end position="371"/>
    </location>
</feature>
<dbReference type="OrthoDB" id="10662299at2759"/>
<dbReference type="Gene3D" id="3.30.40.10">
    <property type="entry name" value="Zinc/RING finger domain, C3HC4 (zinc finger)"/>
    <property type="match status" value="1"/>
</dbReference>
<gene>
    <name evidence="2" type="ORF">AURANDRAFT_67055</name>
</gene>
<dbReference type="KEGG" id="aaf:AURANDRAFT_67055"/>
<dbReference type="GeneID" id="20226060"/>
<dbReference type="Proteomes" id="UP000002729">
    <property type="component" value="Unassembled WGS sequence"/>
</dbReference>
<dbReference type="EMBL" id="GL833149">
    <property type="protein sequence ID" value="EGB04636.1"/>
    <property type="molecule type" value="Genomic_DNA"/>
</dbReference>
<protein>
    <recommendedName>
        <fullName evidence="4">U-box domain-containing protein</fullName>
    </recommendedName>
</protein>
<keyword evidence="3" id="KW-1185">Reference proteome</keyword>
<organism evidence="3">
    <name type="scientific">Aureococcus anophagefferens</name>
    <name type="common">Harmful bloom alga</name>
    <dbReference type="NCBI Taxonomy" id="44056"/>
    <lineage>
        <taxon>Eukaryota</taxon>
        <taxon>Sar</taxon>
        <taxon>Stramenopiles</taxon>
        <taxon>Ochrophyta</taxon>
        <taxon>Pelagophyceae</taxon>
        <taxon>Pelagomonadales</taxon>
        <taxon>Pelagomonadaceae</taxon>
        <taxon>Aureococcus</taxon>
    </lineage>
</organism>
<evidence type="ECO:0008006" key="4">
    <source>
        <dbReference type="Google" id="ProtNLM"/>
    </source>
</evidence>
<evidence type="ECO:0000256" key="1">
    <source>
        <dbReference type="SAM" id="MobiDB-lite"/>
    </source>
</evidence>
<dbReference type="InterPro" id="IPR013083">
    <property type="entry name" value="Znf_RING/FYVE/PHD"/>
</dbReference>
<evidence type="ECO:0000313" key="2">
    <source>
        <dbReference type="EMBL" id="EGB04636.1"/>
    </source>
</evidence>
<name>F0YJT0_AURAN</name>